<dbReference type="EMBL" id="BMEC01000004">
    <property type="protein sequence ID" value="GGC31049.1"/>
    <property type="molecule type" value="Genomic_DNA"/>
</dbReference>
<name>A0ABQ1LZU4_9BACT</name>
<feature type="transmembrane region" description="Helical" evidence="1">
    <location>
        <begin position="7"/>
        <end position="24"/>
    </location>
</feature>
<comment type="caution">
    <text evidence="2">The sequence shown here is derived from an EMBL/GenBank/DDBJ whole genome shotgun (WGS) entry which is preliminary data.</text>
</comment>
<organism evidence="2 3">
    <name type="scientific">Marivirga lumbricoides</name>
    <dbReference type="NCBI Taxonomy" id="1046115"/>
    <lineage>
        <taxon>Bacteria</taxon>
        <taxon>Pseudomonadati</taxon>
        <taxon>Bacteroidota</taxon>
        <taxon>Cytophagia</taxon>
        <taxon>Cytophagales</taxon>
        <taxon>Marivirgaceae</taxon>
        <taxon>Marivirga</taxon>
    </lineage>
</organism>
<keyword evidence="3" id="KW-1185">Reference proteome</keyword>
<feature type="transmembrane region" description="Helical" evidence="1">
    <location>
        <begin position="30"/>
        <end position="50"/>
    </location>
</feature>
<reference evidence="3" key="1">
    <citation type="journal article" date="2019" name="Int. J. Syst. Evol. Microbiol.">
        <title>The Global Catalogue of Microorganisms (GCM) 10K type strain sequencing project: providing services to taxonomists for standard genome sequencing and annotation.</title>
        <authorList>
            <consortium name="The Broad Institute Genomics Platform"/>
            <consortium name="The Broad Institute Genome Sequencing Center for Infectious Disease"/>
            <person name="Wu L."/>
            <person name="Ma J."/>
        </authorList>
    </citation>
    <scope>NUCLEOTIDE SEQUENCE [LARGE SCALE GENOMIC DNA]</scope>
    <source>
        <strain evidence="3">CGMCC 1.10832</strain>
    </source>
</reference>
<keyword evidence="1" id="KW-0472">Membrane</keyword>
<accession>A0ABQ1LZU4</accession>
<evidence type="ECO:0000256" key="1">
    <source>
        <dbReference type="SAM" id="Phobius"/>
    </source>
</evidence>
<dbReference type="Pfam" id="PF04020">
    <property type="entry name" value="Phage_holin_4_2"/>
    <property type="match status" value="1"/>
</dbReference>
<proteinExistence type="predicted"/>
<dbReference type="Proteomes" id="UP000636010">
    <property type="component" value="Unassembled WGS sequence"/>
</dbReference>
<evidence type="ECO:0000313" key="2">
    <source>
        <dbReference type="EMBL" id="GGC31049.1"/>
    </source>
</evidence>
<dbReference type="RefSeq" id="WP_188462021.1">
    <property type="nucleotide sequence ID" value="NZ_BAABHU010000004.1"/>
</dbReference>
<feature type="transmembrane region" description="Helical" evidence="1">
    <location>
        <begin position="89"/>
        <end position="109"/>
    </location>
</feature>
<protein>
    <submittedName>
        <fullName evidence="2">Membrane protein</fullName>
    </submittedName>
</protein>
<evidence type="ECO:0000313" key="3">
    <source>
        <dbReference type="Proteomes" id="UP000636010"/>
    </source>
</evidence>
<dbReference type="PANTHER" id="PTHR37309:SF1">
    <property type="entry name" value="SLR0284 PROTEIN"/>
    <property type="match status" value="1"/>
</dbReference>
<dbReference type="InterPro" id="IPR007165">
    <property type="entry name" value="Phage_holin_4_2"/>
</dbReference>
<dbReference type="PANTHER" id="PTHR37309">
    <property type="entry name" value="SLR0284 PROTEIN"/>
    <property type="match status" value="1"/>
</dbReference>
<feature type="transmembrane region" description="Helical" evidence="1">
    <location>
        <begin position="57"/>
        <end position="77"/>
    </location>
</feature>
<keyword evidence="1" id="KW-1133">Transmembrane helix</keyword>
<sequence>MNFIIKLILSALSVIVASYLLPGAHIENFFAALLVSLFLALFSATLKPVLTILTIPITVFTLGLFLLVINALMILLADYFVPGFQVDGFWWALLFGVILALVNGIFEAISRKPE</sequence>
<gene>
    <name evidence="2" type="ORF">GCM10011506_15610</name>
</gene>
<keyword evidence="1" id="KW-0812">Transmembrane</keyword>